<accession>A0ABW6I6M9</accession>
<evidence type="ECO:0000313" key="2">
    <source>
        <dbReference type="Proteomes" id="UP001600107"/>
    </source>
</evidence>
<dbReference type="RefSeq" id="WP_379852251.1">
    <property type="nucleotide sequence ID" value="NZ_JBHZPY010000010.1"/>
</dbReference>
<proteinExistence type="predicted"/>
<name>A0ABW6I6M9_9FLAO</name>
<protein>
    <submittedName>
        <fullName evidence="1">Uncharacterized protein</fullName>
    </submittedName>
</protein>
<dbReference type="Proteomes" id="UP001600107">
    <property type="component" value="Unassembled WGS sequence"/>
</dbReference>
<gene>
    <name evidence="1" type="ORF">ACFX5F_11890</name>
</gene>
<sequence length="304" mass="35078">MMLFIGFYKSKNNYCKFVDLCKSKEDELLHFKGLTEEATIDNNKVLGLIETNKLIDMICQLCLEDKQLIENSHIIPNFMYKGLFGVKHKLANINIQDVTKVTYQQTGFKDRDILCADCDNAVIGKLERYACNYLYNSHDSIETEIMAGDAIHVSCIRYKNLDYTKLKLFFLSILWKSHLSKNPFFKEIDLGTAYSERVRKMILDLDAGAEDEFEVILVKIENNGTKPTQSIVQPRRIKDNGNTIYGYHINEIMYHFNVSNYNKMSMFDKGIIKKDGIIDIAIIGDDFGNGYFDSFVGRKLLLKK</sequence>
<evidence type="ECO:0000313" key="1">
    <source>
        <dbReference type="EMBL" id="MFE3871921.1"/>
    </source>
</evidence>
<dbReference type="EMBL" id="JBHZPY010000010">
    <property type="protein sequence ID" value="MFE3871921.1"/>
    <property type="molecule type" value="Genomic_DNA"/>
</dbReference>
<reference evidence="1 2" key="1">
    <citation type="submission" date="2024-06" db="EMBL/GenBank/DDBJ databases">
        <title>Flavobacterium spp. isolated from glacier.</title>
        <authorList>
            <person name="Han D."/>
        </authorList>
    </citation>
    <scope>NUCLEOTIDE SEQUENCE [LARGE SCALE GENOMIC DNA]</scope>
    <source>
        <strain evidence="1 2">ZS1P70</strain>
    </source>
</reference>
<organism evidence="1 2">
    <name type="scientific">Flavobacterium zhoui</name>
    <dbReference type="NCBI Taxonomy" id="3230414"/>
    <lineage>
        <taxon>Bacteria</taxon>
        <taxon>Pseudomonadati</taxon>
        <taxon>Bacteroidota</taxon>
        <taxon>Flavobacteriia</taxon>
        <taxon>Flavobacteriales</taxon>
        <taxon>Flavobacteriaceae</taxon>
        <taxon>Flavobacterium</taxon>
    </lineage>
</organism>
<keyword evidence="2" id="KW-1185">Reference proteome</keyword>
<comment type="caution">
    <text evidence="1">The sequence shown here is derived from an EMBL/GenBank/DDBJ whole genome shotgun (WGS) entry which is preliminary data.</text>
</comment>